<comment type="caution">
    <text evidence="1">The sequence shown here is derived from an EMBL/GenBank/DDBJ whole genome shotgun (WGS) entry which is preliminary data.</text>
</comment>
<dbReference type="EMBL" id="LAZR01007712">
    <property type="protein sequence ID" value="KKM83448.1"/>
    <property type="molecule type" value="Genomic_DNA"/>
</dbReference>
<proteinExistence type="predicted"/>
<organism evidence="1">
    <name type="scientific">marine sediment metagenome</name>
    <dbReference type="NCBI Taxonomy" id="412755"/>
    <lineage>
        <taxon>unclassified sequences</taxon>
        <taxon>metagenomes</taxon>
        <taxon>ecological metagenomes</taxon>
    </lineage>
</organism>
<evidence type="ECO:0000313" key="1">
    <source>
        <dbReference type="EMBL" id="KKM83448.1"/>
    </source>
</evidence>
<accession>A0A0F9KNC2</accession>
<gene>
    <name evidence="1" type="ORF">LCGC14_1309330</name>
</gene>
<protein>
    <submittedName>
        <fullName evidence="1">Uncharacterized protein</fullName>
    </submittedName>
</protein>
<sequence length="87" mass="9589">MIHKLLISLDHLKMFLEKGKEVDAFTVEEGLPLNCKLIGIGSTPNDRLIQLTFDDGDSSLPITVDTTISIATYQNTHPNNGPSFCED</sequence>
<reference evidence="1" key="1">
    <citation type="journal article" date="2015" name="Nature">
        <title>Complex archaea that bridge the gap between prokaryotes and eukaryotes.</title>
        <authorList>
            <person name="Spang A."/>
            <person name="Saw J.H."/>
            <person name="Jorgensen S.L."/>
            <person name="Zaremba-Niedzwiedzka K."/>
            <person name="Martijn J."/>
            <person name="Lind A.E."/>
            <person name="van Eijk R."/>
            <person name="Schleper C."/>
            <person name="Guy L."/>
            <person name="Ettema T.J."/>
        </authorList>
    </citation>
    <scope>NUCLEOTIDE SEQUENCE</scope>
</reference>
<name>A0A0F9KNC2_9ZZZZ</name>
<dbReference type="AlphaFoldDB" id="A0A0F9KNC2"/>